<gene>
    <name evidence="2" type="ORF">ENJ89_08155</name>
</gene>
<reference evidence="2" key="1">
    <citation type="journal article" date="2020" name="mSystems">
        <title>Genome- and Community-Level Interaction Insights into Carbon Utilization and Element Cycling Functions of Hydrothermarchaeota in Hydrothermal Sediment.</title>
        <authorList>
            <person name="Zhou Z."/>
            <person name="Liu Y."/>
            <person name="Xu W."/>
            <person name="Pan J."/>
            <person name="Luo Z.H."/>
            <person name="Li M."/>
        </authorList>
    </citation>
    <scope>NUCLEOTIDE SEQUENCE [LARGE SCALE GENOMIC DNA]</scope>
    <source>
        <strain evidence="2">HyVt-527</strain>
    </source>
</reference>
<accession>A0A7V5PQ12</accession>
<protein>
    <submittedName>
        <fullName evidence="2">Uncharacterized protein</fullName>
    </submittedName>
</protein>
<dbReference type="EMBL" id="DROD01000522">
    <property type="protein sequence ID" value="HHJ53152.1"/>
    <property type="molecule type" value="Genomic_DNA"/>
</dbReference>
<keyword evidence="1" id="KW-0472">Membrane</keyword>
<comment type="caution">
    <text evidence="2">The sequence shown here is derived from an EMBL/GenBank/DDBJ whole genome shotgun (WGS) entry which is preliminary data.</text>
</comment>
<feature type="transmembrane region" description="Helical" evidence="1">
    <location>
        <begin position="5"/>
        <end position="25"/>
    </location>
</feature>
<sequence>MSDRILFRLVTGIVWFCFIPVILWGQNTATVFLKDSTQVHGILLQYSSSMVRLDPDGAISLRIFYADQIDSMRIEETGETIYFVSDQSKKETINGQQEHSDQAVQKLRVPVGRETEPFYWSMGVDVGPIWNLYDVSDFEFEQRQFGNRFILRYHPRAKLFSGRGEFMEIIWLRTQLIAIKKDYNYYGVTYSQEQLKTSLNIFAFNYGLTFFSKESRSYFYFYGGLSLHTLSHGESVGLSNAFIGVRLGAGFAAPLKDRINLIFSAGTDFTYTGKERDWAGQEHATSAGGIFFLTAGLMYDFGQKNFFDNFSKQPSDRNYFGGWGEHLGIGFGLNIASARGSADSTISSLKRIAMEFYTVHTFSDYLTLQPGIRFSKKGYVVNIKQQDDVSYFANYLELNALMRLTYPLAFFTKYKIQPALLIGPVISINTDASIERKGTTYNEFGEEETISKLVNNEDLKDEDIGLIYGFFLGFTNSPLKFSFQHEIGFSRLYPNQDLKNSVFSLLLHYEW</sequence>
<dbReference type="Proteomes" id="UP000886124">
    <property type="component" value="Unassembled WGS sequence"/>
</dbReference>
<keyword evidence="1" id="KW-0812">Transmembrane</keyword>
<evidence type="ECO:0000256" key="1">
    <source>
        <dbReference type="SAM" id="Phobius"/>
    </source>
</evidence>
<dbReference type="AlphaFoldDB" id="A0A7V5PQ12"/>
<name>A0A7V5PQ12_CALAY</name>
<evidence type="ECO:0000313" key="2">
    <source>
        <dbReference type="EMBL" id="HHJ53152.1"/>
    </source>
</evidence>
<keyword evidence="1" id="KW-1133">Transmembrane helix</keyword>
<organism evidence="2">
    <name type="scientific">Caldithrix abyssi</name>
    <dbReference type="NCBI Taxonomy" id="187145"/>
    <lineage>
        <taxon>Bacteria</taxon>
        <taxon>Pseudomonadati</taxon>
        <taxon>Calditrichota</taxon>
        <taxon>Calditrichia</taxon>
        <taxon>Calditrichales</taxon>
        <taxon>Calditrichaceae</taxon>
        <taxon>Caldithrix</taxon>
    </lineage>
</organism>
<proteinExistence type="predicted"/>